<feature type="domain" description="Ig-like" evidence="5">
    <location>
        <begin position="1165"/>
        <end position="1219"/>
    </location>
</feature>
<dbReference type="Gene3D" id="3.10.20.320">
    <property type="entry name" value="Putative peptidoglycan bound protein (lpxtg motif)"/>
    <property type="match status" value="3"/>
</dbReference>
<feature type="compositionally biased region" description="Low complexity" evidence="2">
    <location>
        <begin position="233"/>
        <end position="255"/>
    </location>
</feature>
<dbReference type="InterPro" id="IPR022038">
    <property type="entry name" value="Ig-like_bact"/>
</dbReference>
<sequence length="2031" mass="226004">MNSIRKKGRARKLWLMAGILLGLGVSATSVNAEPKESVPVLPSNNQGFTQPRLQSLNDPINDQDSINYYLEVAPKDIWRYFNIYDFGKQNSARWEDNGDLTLTPETTSDKDNKNLTGTANLGFSLLANSTFEIYGEVNLGSKSAGANGGEGLGFVFYSEYDPHNNYPGDNWPAGNNFYPGNGDYPDYNKSNRAPEGSYPANLFPNGYHPYDLSDGINGKQPGVNYKPNPKQPYDPVDPNDPSNPSNPSYPGIPGYPGTSPVYPGYEYASFDPGYSDTPGYTVDPNYQWWINSSSSNLPKGSYKTGYQPIGASGPGLGITGISSDGYSSQEFFGFKLDTRYSEAGTYERQGTPSYPEMKLNYDADPAKYNTLDGNQAFGAFIHSKSGYRTSTLHTVSSRYTNSDSAKISEPEGNNFQPIRIRYELGRLTVEYYRYTNAEHTNCQLVYTWSEDFRDHYEDQNNYFFLRYPFLRFAITGATSEASNAQQFRFKGMRYEVSPSVTARYVDEKENELYRNDVTRSFGKGNYVELYRTDSITSYIEGWKNEKGSGRYYLSKVTSDDSNCPVIFGERSNPDKIIGNGKNQTVTYRFKQNKSDIITKNISIEQGGSWEPGDSFDKGFDYDGSNLSLSRISQTNNVNVNKPGIYEVTYEYTPFRPTPENGFDTPNLNNGLNHNLIQNQQIGTFSSTRGPHALPKVSATATVKVSGPVQLNYVDQDGNDIEDPYLTGIPDEMKKGAHKGLIDERFTLNAPSITGYEFVQAEKKGDASHTKLPSNDLVFDYTVQEINLVYKSIWNIKFVNDDDNGTQLNDPITMDGAKNGETVELSKASDVVDKIEGYGEYYFAGADSDNGATLTFANDQKDKITSNGKPQMITYHFKKNQAEIKTWSDLMFNFGEWWEPRLSFKKGIDYDGTEFDYQDRKIKTFLNGSEIINGLVVTIDCTAFFYYTPKRPIPGTNDFKELPEVISQYANIRVRHVSQSITLHYVDQDNAEIDNDYLTGIGPDMSKGAHNGWYDSSFMLNPAKMLTKDDNVGYKLIAVKRGDKELKESDYKLTYGDYPQDITLVYQSVWNINFVNDDDNGTQLNDPITMDGAKNGETVELSKAVDIVAKIEKQGKCYLTGAKSDNGTPVRFFSGQKDKITLDGKPHTITYHFKNNQAKLTGKNISIAVGDSWKPEDSFDKGIDYDGTEFNFNERNVTYTGNVDPSKAGSYEVTYKYTPKRPVPTTSDVPQMPVDLPEVTVMVTVTVHAKKAITLHYVDQDGKDIDSSYLTGVPEAMKNGDHFGAYGSTFTINAPEKLGDSYKFVQAEKTGDARHAPLTNNTLTFGDDAQEINLVYQNVLKIQFINDDDGNPLHDALSLDGAKNGEIVSIADAKQIIDGIEENGKYLVKADSDSQTPVVFETNGNSTIKSNGKPQTITYHFKNNQASLKAKDLALSEGASWSPAASFDKGLDYNGTEFNFSDRTVNYTGTIDTSKAGTYTVTYKYTPKRPIPGTNDFKELSEVTTTVTVTVYPRRAITLNYIDQDGNKINDSYLNGLPQGMESGDHFGAYHGTFTLNPSKTLVKDGNTSYKLTKVEKGSSILTENDYTLTFGDDVQEINLVYKSIATIKFVNDDDQGANLHDPLTQDSGNKDQVVELKDTKTIVDGIEGKDRYLGKIESGVTVTSAKDTNDKITSDGQPQVITYHFKNNQAKLTGKDITIAKGSTWDPASTLDKGTDYDGTEFNYSERTVNYTGTVDTSTVGEYTVTYKYTPKRPIPGANDSKELPEVTTTANVTVVDKQPITLEYVDQDGNKIDTKYLAGLSQDMASGAHFGPYQSTFTLNPQANLTFDKDVYYQFVQAEKTGDSTHTKLPSNTLTFGNAAQSIDLVYKKAKSTITIHFIDAGKGKELAKDVKTEEIGSTPLDLSETSSYIKSKIPDGYVYAKDSEIAGNGLKQTPEVKFLAKAQDVNVYLLGKPVRFKILHRIYMNPSKDVKGLRDLDMEVRTGYQYDFSLNNKDHAAPRGYTLIPGQESKTNGTVERDTVVILYYSRIR</sequence>
<evidence type="ECO:0000259" key="4">
    <source>
        <dbReference type="Pfam" id="PF06458"/>
    </source>
</evidence>
<keyword evidence="3" id="KW-0732">Signal</keyword>
<proteinExistence type="predicted"/>
<feature type="domain" description="MucBP" evidence="4">
    <location>
        <begin position="1252"/>
        <end position="1336"/>
    </location>
</feature>
<name>A0AAU9DZH8_9LACO</name>
<dbReference type="InterPro" id="IPR032179">
    <property type="entry name" value="Cry22Aa_Ig-like"/>
</dbReference>
<protein>
    <submittedName>
        <fullName evidence="7">Uncharacterized protein</fullName>
    </submittedName>
</protein>
<evidence type="ECO:0000259" key="6">
    <source>
        <dbReference type="Pfam" id="PF16403"/>
    </source>
</evidence>
<gene>
    <name evidence="7" type="ORF">XA3_21440</name>
</gene>
<feature type="signal peptide" evidence="3">
    <location>
        <begin position="1"/>
        <end position="32"/>
    </location>
</feature>
<feature type="domain" description="Ig-like" evidence="5">
    <location>
        <begin position="1429"/>
        <end position="1510"/>
    </location>
</feature>
<feature type="domain" description="Pesticidal crystal protein Cry22Aa Ig-like" evidence="6">
    <location>
        <begin position="1695"/>
        <end position="1750"/>
    </location>
</feature>
<dbReference type="Pfam" id="PF07523">
    <property type="entry name" value="Big_3"/>
    <property type="match status" value="3"/>
</dbReference>
<reference evidence="7 8" key="1">
    <citation type="journal article" date="2023" name="Microbiol. Spectr.">
        <title>Symbiosis of Carpenter Bees with Uncharacterized Lactic Acid Bacteria Showing NAD Auxotrophy.</title>
        <authorList>
            <person name="Kawasaki S."/>
            <person name="Ozawa K."/>
            <person name="Mori T."/>
            <person name="Yamamoto A."/>
            <person name="Ito M."/>
            <person name="Ohkuma M."/>
            <person name="Sakamoto M."/>
            <person name="Matsutani M."/>
        </authorList>
    </citation>
    <scope>NUCLEOTIDE SEQUENCE [LARGE SCALE GENOMIC DNA]</scope>
    <source>
        <strain evidence="7 8">XA3</strain>
    </source>
</reference>
<keyword evidence="8" id="KW-1185">Reference proteome</keyword>
<dbReference type="Gene3D" id="2.60.40.10">
    <property type="entry name" value="Immunoglobulins"/>
    <property type="match status" value="4"/>
</dbReference>
<feature type="domain" description="MucBP" evidence="4">
    <location>
        <begin position="1516"/>
        <end position="1602"/>
    </location>
</feature>
<feature type="domain" description="Ig-like" evidence="5">
    <location>
        <begin position="603"/>
        <end position="653"/>
    </location>
</feature>
<dbReference type="InterPro" id="IPR009459">
    <property type="entry name" value="MucBP_dom"/>
</dbReference>
<dbReference type="Proteomes" id="UP001321861">
    <property type="component" value="Chromosome"/>
</dbReference>
<evidence type="ECO:0000313" key="7">
    <source>
        <dbReference type="EMBL" id="BDR59703.1"/>
    </source>
</evidence>
<feature type="domain" description="MucBP" evidence="4">
    <location>
        <begin position="707"/>
        <end position="790"/>
    </location>
</feature>
<dbReference type="EMBL" id="AP026802">
    <property type="protein sequence ID" value="BDR59703.1"/>
    <property type="molecule type" value="Genomic_DNA"/>
</dbReference>
<evidence type="ECO:0000259" key="5">
    <source>
        <dbReference type="Pfam" id="PF07523"/>
    </source>
</evidence>
<feature type="domain" description="MucBP" evidence="4">
    <location>
        <begin position="500"/>
        <end position="589"/>
    </location>
</feature>
<feature type="region of interest" description="Disordered" evidence="2">
    <location>
        <begin position="182"/>
        <end position="255"/>
    </location>
</feature>
<evidence type="ECO:0000256" key="1">
    <source>
        <dbReference type="ARBA" id="ARBA00022737"/>
    </source>
</evidence>
<feature type="domain" description="MucBP" evidence="4">
    <location>
        <begin position="980"/>
        <end position="1066"/>
    </location>
</feature>
<keyword evidence="1" id="KW-0677">Repeat</keyword>
<dbReference type="Pfam" id="PF06458">
    <property type="entry name" value="MucBP"/>
    <property type="match status" value="6"/>
</dbReference>
<organism evidence="7 8">
    <name type="scientific">Xylocopilactobacillus apicola</name>
    <dbReference type="NCBI Taxonomy" id="2932184"/>
    <lineage>
        <taxon>Bacteria</taxon>
        <taxon>Bacillati</taxon>
        <taxon>Bacillota</taxon>
        <taxon>Bacilli</taxon>
        <taxon>Lactobacillales</taxon>
        <taxon>Lactobacillaceae</taxon>
        <taxon>Xylocopilactobacillus</taxon>
    </lineage>
</organism>
<feature type="chain" id="PRO_5043482316" evidence="3">
    <location>
        <begin position="33"/>
        <end position="2031"/>
    </location>
</feature>
<evidence type="ECO:0000256" key="2">
    <source>
        <dbReference type="SAM" id="MobiDB-lite"/>
    </source>
</evidence>
<evidence type="ECO:0000313" key="8">
    <source>
        <dbReference type="Proteomes" id="UP001321861"/>
    </source>
</evidence>
<evidence type="ECO:0000256" key="3">
    <source>
        <dbReference type="SAM" id="SignalP"/>
    </source>
</evidence>
<dbReference type="InterPro" id="IPR013783">
    <property type="entry name" value="Ig-like_fold"/>
</dbReference>
<dbReference type="RefSeq" id="WP_317635487.1">
    <property type="nucleotide sequence ID" value="NZ_AP026802.1"/>
</dbReference>
<dbReference type="Pfam" id="PF16403">
    <property type="entry name" value="Bact_surface_Ig-like"/>
    <property type="match status" value="1"/>
</dbReference>
<feature type="domain" description="MucBP" evidence="4">
    <location>
        <begin position="1780"/>
        <end position="1869"/>
    </location>
</feature>
<dbReference type="KEGG" id="xap:XA3_21440"/>
<accession>A0AAU9DZH8</accession>